<name>A0ABT9U282_PAEHA</name>
<dbReference type="RefSeq" id="WP_307204133.1">
    <property type="nucleotide sequence ID" value="NZ_JAUSSU010000004.1"/>
</dbReference>
<dbReference type="Pfam" id="PF12900">
    <property type="entry name" value="Pyridox_ox_2"/>
    <property type="match status" value="1"/>
</dbReference>
<accession>A0ABT9U282</accession>
<dbReference type="Proteomes" id="UP001229346">
    <property type="component" value="Unassembled WGS sequence"/>
</dbReference>
<keyword evidence="2" id="KW-1185">Reference proteome</keyword>
<dbReference type="EMBL" id="JAUSSU010000004">
    <property type="protein sequence ID" value="MDQ0112825.1"/>
    <property type="molecule type" value="Genomic_DNA"/>
</dbReference>
<organism evidence="1 2">
    <name type="scientific">Paenibacillus harenae</name>
    <dbReference type="NCBI Taxonomy" id="306543"/>
    <lineage>
        <taxon>Bacteria</taxon>
        <taxon>Bacillati</taxon>
        <taxon>Bacillota</taxon>
        <taxon>Bacilli</taxon>
        <taxon>Bacillales</taxon>
        <taxon>Paenibacillaceae</taxon>
        <taxon>Paenibacillus</taxon>
    </lineage>
</organism>
<reference evidence="1 2" key="1">
    <citation type="submission" date="2023-07" db="EMBL/GenBank/DDBJ databases">
        <title>Sorghum-associated microbial communities from plants grown in Nebraska, USA.</title>
        <authorList>
            <person name="Schachtman D."/>
        </authorList>
    </citation>
    <scope>NUCLEOTIDE SEQUENCE [LARGE SCALE GENOMIC DNA]</scope>
    <source>
        <strain evidence="1 2">CC482</strain>
    </source>
</reference>
<dbReference type="PANTHER" id="PTHR34071:SF2">
    <property type="entry name" value="FLAVIN-NUCLEOTIDE-BINDING PROTEIN"/>
    <property type="match status" value="1"/>
</dbReference>
<dbReference type="SUPFAM" id="SSF50475">
    <property type="entry name" value="FMN-binding split barrel"/>
    <property type="match status" value="1"/>
</dbReference>
<sequence length="180" mass="20036">MFTVRLDARECSDQSKIDDFLNQAQTGFLGLSDGKLPYVVPLNFVWRNGAIYFHGAEEGRKASVIESNNEACFTVSENYGTITHSVPAHTDTAYMSVMIFGKAEYVSDREEAHAAMQALLDKYVAGYYKDPLARAHLERYRSSKGSATHVCKVTCESLTAKENAAVEGKMYKQSQTVRNV</sequence>
<dbReference type="InterPro" id="IPR012349">
    <property type="entry name" value="Split_barrel_FMN-bd"/>
</dbReference>
<evidence type="ECO:0000313" key="1">
    <source>
        <dbReference type="EMBL" id="MDQ0112825.1"/>
    </source>
</evidence>
<protein>
    <submittedName>
        <fullName evidence="1">Nitroimidazol reductase NimA-like FMN-containing flavoprotein (Pyridoxamine 5'-phosphate oxidase superfamily)</fullName>
    </submittedName>
</protein>
<gene>
    <name evidence="1" type="ORF">J2T15_002260</name>
</gene>
<dbReference type="PANTHER" id="PTHR34071">
    <property type="entry name" value="5-NITROIMIDAZOLE ANTIBIOTICS RESISTANCE PROTEIN, NIMA-FAMILY-RELATED PROTEIN-RELATED"/>
    <property type="match status" value="1"/>
</dbReference>
<dbReference type="Gene3D" id="2.30.110.10">
    <property type="entry name" value="Electron Transport, Fmn-binding Protein, Chain A"/>
    <property type="match status" value="1"/>
</dbReference>
<proteinExistence type="predicted"/>
<evidence type="ECO:0000313" key="2">
    <source>
        <dbReference type="Proteomes" id="UP001229346"/>
    </source>
</evidence>
<dbReference type="InterPro" id="IPR024747">
    <property type="entry name" value="Pyridox_Oxase-rel"/>
</dbReference>
<comment type="caution">
    <text evidence="1">The sequence shown here is derived from an EMBL/GenBank/DDBJ whole genome shotgun (WGS) entry which is preliminary data.</text>
</comment>